<dbReference type="Proteomes" id="UP000093510">
    <property type="component" value="Unassembled WGS sequence"/>
</dbReference>
<dbReference type="OrthoDB" id="1427655at2"/>
<evidence type="ECO:0000313" key="2">
    <source>
        <dbReference type="Proteomes" id="UP000093510"/>
    </source>
</evidence>
<dbReference type="EMBL" id="LVEP01000038">
    <property type="protein sequence ID" value="OCB74459.1"/>
    <property type="molecule type" value="Genomic_DNA"/>
</dbReference>
<protein>
    <recommendedName>
        <fullName evidence="3">TonB-dependent receptor</fullName>
    </recommendedName>
</protein>
<organism evidence="1 2">
    <name type="scientific">Flavobacterium crassostreae</name>
    <dbReference type="NCBI Taxonomy" id="1763534"/>
    <lineage>
        <taxon>Bacteria</taxon>
        <taxon>Pseudomonadati</taxon>
        <taxon>Bacteroidota</taxon>
        <taxon>Flavobacteriia</taxon>
        <taxon>Flavobacteriales</taxon>
        <taxon>Flavobacteriaceae</taxon>
        <taxon>Flavobacterium</taxon>
    </lineage>
</organism>
<reference evidence="1 2" key="1">
    <citation type="submission" date="2016-03" db="EMBL/GenBank/DDBJ databases">
        <authorList>
            <person name="Ploux O."/>
        </authorList>
    </citation>
    <scope>NUCLEOTIDE SEQUENCE [LARGE SCALE GENOMIC DNA]</scope>
    <source>
        <strain evidence="1 2">LPB0076</strain>
    </source>
</reference>
<keyword evidence="2" id="KW-1185">Reference proteome</keyword>
<sequence length="258" mass="28753">MRDTTKIKFIFLFVLLAINVFAQEKTVLKIKGTVTDVHAVPIDGVYVIHLQTEKAVVANSSGDFEIEATLGETLLFSAMGYKKVSILLADANFVTTKLLVKMVPEVQHLDEVVIKTYNNINAVALGIVSDKQKKYTPAQRRLKTATGLDPTPDVGSMAGGSVSADALFNLLSGRTAMLKKELEVEKKEHYLKLLQTLFDTNHFVHKLHIPVEYVKGFQYFAVENTKFTIILEQKNTTITTFLLGELAVEYQKIIACQD</sequence>
<accession>A0A1B9DXQ0</accession>
<dbReference type="RefSeq" id="WP_066336221.1">
    <property type="nucleotide sequence ID" value="NZ_CP017688.1"/>
</dbReference>
<dbReference type="STRING" id="1763534.GCA_001831475_00150"/>
<gene>
    <name evidence="1" type="ORF">LPBF_10745</name>
</gene>
<dbReference type="AlphaFoldDB" id="A0A1B9DXQ0"/>
<dbReference type="Pfam" id="PF13715">
    <property type="entry name" value="CarbopepD_reg_2"/>
    <property type="match status" value="1"/>
</dbReference>
<name>A0A1B9DXQ0_9FLAO</name>
<proteinExistence type="predicted"/>
<evidence type="ECO:0008006" key="3">
    <source>
        <dbReference type="Google" id="ProtNLM"/>
    </source>
</evidence>
<evidence type="ECO:0000313" key="1">
    <source>
        <dbReference type="EMBL" id="OCB74459.1"/>
    </source>
</evidence>
<comment type="caution">
    <text evidence="1">The sequence shown here is derived from an EMBL/GenBank/DDBJ whole genome shotgun (WGS) entry which is preliminary data.</text>
</comment>
<dbReference type="InterPro" id="IPR008969">
    <property type="entry name" value="CarboxyPept-like_regulatory"/>
</dbReference>
<dbReference type="SUPFAM" id="SSF49464">
    <property type="entry name" value="Carboxypeptidase regulatory domain-like"/>
    <property type="match status" value="1"/>
</dbReference>